<feature type="domain" description="Zn(2)-C6 fungal-type" evidence="6">
    <location>
        <begin position="12"/>
        <end position="42"/>
    </location>
</feature>
<dbReference type="Proteomes" id="UP001408356">
    <property type="component" value="Unassembled WGS sequence"/>
</dbReference>
<reference evidence="7 8" key="1">
    <citation type="journal article" date="2024" name="J. Plant Pathol.">
        <title>Sequence and assembly of the genome of Seiridium unicorne, isolate CBS 538.82, causal agent of cypress canker disease.</title>
        <authorList>
            <person name="Scali E."/>
            <person name="Rocca G.D."/>
            <person name="Danti R."/>
            <person name="Garbelotto M."/>
            <person name="Barberini S."/>
            <person name="Baroncelli R."/>
            <person name="Emiliani G."/>
        </authorList>
    </citation>
    <scope>NUCLEOTIDE SEQUENCE [LARGE SCALE GENOMIC DNA]</scope>
    <source>
        <strain evidence="7 8">BM-138-508</strain>
    </source>
</reference>
<sequence>MAAPPITSRQKSCNACVRSKRRCDKRSPICNQCTKKKCPCIYGGRASRQATSADGYPMEMDAHADNEPIHLPSLDQDGLGLDSAEFPFPLDPEQTLENSRFHIDPMLDSLLHVMPENDLLDSFWQNSPFMQQEPTQSGGIEKGLTRTDYSKMNHICDDYRKFSSSHLVTNKSNKYPEPWQLYDPNTQVAFGLKAMTSLVPQFARESCTPFLHRHLYKDNMPHWILQAFSMSVLYTHKNDSNRCMVLRALHDNVKSLHESASGSALKPQEKLARVHALMLYQLMRMFDGDITLGSQADNDTGILDSWLAELSRIRDNLDSESEIDEAELRNQPPESWERWIFAESVRKTYIFGQAVIFFWNLLKGRANSEQLGVWATIHRWTLSSHLWNATDSYGFFEAWKSKPFFIISGFALEHFFNSVKDADVDDFARIFLTMYFGVSEMKTFAAKSVGSSSADPLDMVRS</sequence>
<dbReference type="CDD" id="cd00067">
    <property type="entry name" value="GAL4"/>
    <property type="match status" value="1"/>
</dbReference>
<dbReference type="PROSITE" id="PS50048">
    <property type="entry name" value="ZN2_CY6_FUNGAL_2"/>
    <property type="match status" value="1"/>
</dbReference>
<keyword evidence="2" id="KW-0862">Zinc</keyword>
<dbReference type="SUPFAM" id="SSF57701">
    <property type="entry name" value="Zn2/Cys6 DNA-binding domain"/>
    <property type="match status" value="1"/>
</dbReference>
<name>A0ABR2ULU8_9PEZI</name>
<evidence type="ECO:0000256" key="5">
    <source>
        <dbReference type="ARBA" id="ARBA00023242"/>
    </source>
</evidence>
<evidence type="ECO:0000313" key="8">
    <source>
        <dbReference type="Proteomes" id="UP001408356"/>
    </source>
</evidence>
<keyword evidence="4" id="KW-0804">Transcription</keyword>
<evidence type="ECO:0000256" key="4">
    <source>
        <dbReference type="ARBA" id="ARBA00023163"/>
    </source>
</evidence>
<keyword evidence="5" id="KW-0539">Nucleus</keyword>
<evidence type="ECO:0000256" key="3">
    <source>
        <dbReference type="ARBA" id="ARBA00023015"/>
    </source>
</evidence>
<keyword evidence="3" id="KW-0805">Transcription regulation</keyword>
<evidence type="ECO:0000256" key="2">
    <source>
        <dbReference type="ARBA" id="ARBA00022833"/>
    </source>
</evidence>
<dbReference type="PANTHER" id="PTHR47660">
    <property type="entry name" value="TRANSCRIPTION FACTOR WITH C2H2 AND ZN(2)-CYS(6) DNA BINDING DOMAIN (EUROFUNG)-RELATED-RELATED"/>
    <property type="match status" value="1"/>
</dbReference>
<dbReference type="InterPro" id="IPR036864">
    <property type="entry name" value="Zn2-C6_fun-type_DNA-bd_sf"/>
</dbReference>
<keyword evidence="1" id="KW-0479">Metal-binding</keyword>
<protein>
    <submittedName>
        <fullName evidence="7">Zn(2)-C6 fungal-type domain-containing protein</fullName>
    </submittedName>
</protein>
<evidence type="ECO:0000259" key="6">
    <source>
        <dbReference type="PROSITE" id="PS50048"/>
    </source>
</evidence>
<comment type="caution">
    <text evidence="7">The sequence shown here is derived from an EMBL/GenBank/DDBJ whole genome shotgun (WGS) entry which is preliminary data.</text>
</comment>
<evidence type="ECO:0000256" key="1">
    <source>
        <dbReference type="ARBA" id="ARBA00022723"/>
    </source>
</evidence>
<accession>A0ABR2ULU8</accession>
<proteinExistence type="predicted"/>
<organism evidence="7 8">
    <name type="scientific">Seiridium unicorne</name>
    <dbReference type="NCBI Taxonomy" id="138068"/>
    <lineage>
        <taxon>Eukaryota</taxon>
        <taxon>Fungi</taxon>
        <taxon>Dikarya</taxon>
        <taxon>Ascomycota</taxon>
        <taxon>Pezizomycotina</taxon>
        <taxon>Sordariomycetes</taxon>
        <taxon>Xylariomycetidae</taxon>
        <taxon>Amphisphaeriales</taxon>
        <taxon>Sporocadaceae</taxon>
        <taxon>Seiridium</taxon>
    </lineage>
</organism>
<evidence type="ECO:0000313" key="7">
    <source>
        <dbReference type="EMBL" id="KAK9415494.1"/>
    </source>
</evidence>
<dbReference type="Gene3D" id="4.10.240.10">
    <property type="entry name" value="Zn(2)-C6 fungal-type DNA-binding domain"/>
    <property type="match status" value="1"/>
</dbReference>
<gene>
    <name evidence="7" type="ORF">SUNI508_10518</name>
</gene>
<dbReference type="EMBL" id="JARVKF010000416">
    <property type="protein sequence ID" value="KAK9415494.1"/>
    <property type="molecule type" value="Genomic_DNA"/>
</dbReference>
<dbReference type="InterPro" id="IPR001138">
    <property type="entry name" value="Zn2Cys6_DnaBD"/>
</dbReference>
<dbReference type="SMART" id="SM00066">
    <property type="entry name" value="GAL4"/>
    <property type="match status" value="1"/>
</dbReference>
<keyword evidence="8" id="KW-1185">Reference proteome</keyword>